<dbReference type="OrthoDB" id="184415at2759"/>
<dbReference type="EMBL" id="ML977160">
    <property type="protein sequence ID" value="KAF1985837.1"/>
    <property type="molecule type" value="Genomic_DNA"/>
</dbReference>
<dbReference type="InterPro" id="IPR006096">
    <property type="entry name" value="Glu/Leu/Phe/Val/Trp_DH_C"/>
</dbReference>
<evidence type="ECO:0000313" key="8">
    <source>
        <dbReference type="Proteomes" id="UP000800041"/>
    </source>
</evidence>
<dbReference type="GO" id="GO:0006538">
    <property type="term" value="P:L-glutamate catabolic process"/>
    <property type="evidence" value="ECO:0007669"/>
    <property type="project" value="UniProtKB-UniRule"/>
</dbReference>
<dbReference type="InterPro" id="IPR056365">
    <property type="entry name" value="NAD-GDH_2nd"/>
</dbReference>
<dbReference type="InterPro" id="IPR055480">
    <property type="entry name" value="NAD-GDH_N"/>
</dbReference>
<feature type="region of interest" description="Disordered" evidence="5">
    <location>
        <begin position="1"/>
        <end position="45"/>
    </location>
</feature>
<evidence type="ECO:0000256" key="1">
    <source>
        <dbReference type="ARBA" id="ARBA00006382"/>
    </source>
</evidence>
<keyword evidence="8" id="KW-1185">Reference proteome</keyword>
<dbReference type="PANTHER" id="PTHR11606">
    <property type="entry name" value="GLUTAMATE DEHYDROGENASE"/>
    <property type="match status" value="1"/>
</dbReference>
<organism evidence="7 8">
    <name type="scientific">Aulographum hederae CBS 113979</name>
    <dbReference type="NCBI Taxonomy" id="1176131"/>
    <lineage>
        <taxon>Eukaryota</taxon>
        <taxon>Fungi</taxon>
        <taxon>Dikarya</taxon>
        <taxon>Ascomycota</taxon>
        <taxon>Pezizomycotina</taxon>
        <taxon>Dothideomycetes</taxon>
        <taxon>Pleosporomycetidae</taxon>
        <taxon>Aulographales</taxon>
        <taxon>Aulographaceae</taxon>
    </lineage>
</organism>
<gene>
    <name evidence="7" type="ORF">K402DRAFT_413099</name>
</gene>
<feature type="domain" description="Glutamate/phenylalanine/leucine/valine/L-tryptophan dehydrogenase C-terminal" evidence="6">
    <location>
        <begin position="695"/>
        <end position="959"/>
    </location>
</feature>
<keyword evidence="2 4" id="KW-0560">Oxidoreductase</keyword>
<sequence length="1060" mass="120361">MASAVQNGLVNKQLNLEDDPQSRHPSPQPTHLSVPGRPNPRILHEKDSGYVAPKFEGKEKQMEEVMDLVDEQGFIPEALVEAETKWFYYDLGIDDMFFATESAEAIMSHILTLYAGKVASYVHNIGTPRAEKEEGDASYVIRLDREAEDHAVYIDTSVPGAMAPDGPNYELRLERKYLDHAGKTCYRVETFRSDTTLPRSKDQKLRCYFVYQCDFANPNPQPGETRLEEIGEKRFLQKATKNTKEIYSAVLERAVTRTGPVIEYFDIEGSRDKRLVLAFKRGSAEGLFSAMSDLYHSYGLTSSRKYVEQFSNGYTVMSLYLREVHPNSSRHPPIEAAIFQILKETSLLYCLPKNKLQDHFVKGRLTLQETIYGHCVFIFLNHFLNRLGPEYKALASLLDSSVSSNADLLSSLKRRLRNETFTADYILEILNRYPDLIHSLYLSFANTHYVQTRGETDDFIPTLSYLRITVEKPLNDAELKDLIVKRANDENDRLVMDYFRIFNQSCLKTNFYTPTKVALSFRLHPAFLPLEEYPQPLYGMFLVVSSESRGFHLRFRDIARGGIRIVKSPNPEAYAINARSLFDENYNLANTQQRKNKDIPEGGSKGVILLDVNQESKAAGAFEKYIDSIMDLLLPPTSPGIKDPIVDLHGKEEILFMGPDENTANLVDWATEHARNRGAPWWKSFFTGKSQKYGGIPHDMYGMTTLSVREYVLGIYDKLKLDPSTIRKFQTGGPDGDLGSNEILQSNEKYIAISDGAGVLLDPEGLDHEELVRLAKKRVMINEYDISKLSPKGFRVLVSENNVELPNGETVRSGMTFRNTFYLRTDYKYDMFVPCGGRPASIDLRTVGQLISNKKALIPFIVEGANLFITEDARLRLEEAGCVLYKDASVNKGGVTSSSMEVLASLAFDDAGFLEHMCVKDDGTVPQFYQEYVQQVQKVIKNNARLEFAAIWKEFEETGVPRSVLSDKLSNAITKLDEELQRTNLWHNEELRKSVLDDALPNLLLDKIGLDTILGRVPENYLRAIFGSYLASRFVYKFGPSASQFAFFDFMNERMASFRK</sequence>
<dbReference type="SUPFAM" id="SSF53223">
    <property type="entry name" value="Aminoacid dehydrogenase-like, N-terminal domain"/>
    <property type="match status" value="1"/>
</dbReference>
<dbReference type="Pfam" id="PF23147">
    <property type="entry name" value="GDH2_N"/>
    <property type="match status" value="1"/>
</dbReference>
<dbReference type="SUPFAM" id="SSF51735">
    <property type="entry name" value="NAD(P)-binding Rossmann-fold domains"/>
    <property type="match status" value="1"/>
</dbReference>
<dbReference type="Pfam" id="PF00208">
    <property type="entry name" value="ELFV_dehydrog"/>
    <property type="match status" value="1"/>
</dbReference>
<proteinExistence type="inferred from homology"/>
<evidence type="ECO:0000256" key="3">
    <source>
        <dbReference type="ARBA" id="ARBA00023027"/>
    </source>
</evidence>
<comment type="catalytic activity">
    <reaction evidence="4">
        <text>L-glutamate + NAD(+) + H2O = 2-oxoglutarate + NH4(+) + NADH + H(+)</text>
        <dbReference type="Rhea" id="RHEA:15133"/>
        <dbReference type="ChEBI" id="CHEBI:15377"/>
        <dbReference type="ChEBI" id="CHEBI:15378"/>
        <dbReference type="ChEBI" id="CHEBI:16810"/>
        <dbReference type="ChEBI" id="CHEBI:28938"/>
        <dbReference type="ChEBI" id="CHEBI:29985"/>
        <dbReference type="ChEBI" id="CHEBI:57540"/>
        <dbReference type="ChEBI" id="CHEBI:57945"/>
        <dbReference type="EC" id="1.4.1.2"/>
    </reaction>
</comment>
<evidence type="ECO:0000313" key="7">
    <source>
        <dbReference type="EMBL" id="KAF1985837.1"/>
    </source>
</evidence>
<dbReference type="Proteomes" id="UP000800041">
    <property type="component" value="Unassembled WGS sequence"/>
</dbReference>
<comment type="similarity">
    <text evidence="1 4">Belongs to the Glu/Leu/Phe/Val dehydrogenases family.</text>
</comment>
<dbReference type="Pfam" id="PF23152">
    <property type="entry name" value="GDH_2nd"/>
    <property type="match status" value="1"/>
</dbReference>
<keyword evidence="3 4" id="KW-0520">NAD</keyword>
<protein>
    <recommendedName>
        <fullName evidence="4">NAD-specific glutamate dehydrogenase</fullName>
        <ecNumber evidence="4">1.4.1.2</ecNumber>
    </recommendedName>
</protein>
<accession>A0A6G1GYG9</accession>
<name>A0A6G1GYG9_9PEZI</name>
<dbReference type="AlphaFoldDB" id="A0A6G1GYG9"/>
<dbReference type="Gene3D" id="3.40.50.720">
    <property type="entry name" value="NAD(P)-binding Rossmann-like Domain"/>
    <property type="match status" value="1"/>
</dbReference>
<reference evidence="7" key="1">
    <citation type="journal article" date="2020" name="Stud. Mycol.">
        <title>101 Dothideomycetes genomes: a test case for predicting lifestyles and emergence of pathogens.</title>
        <authorList>
            <person name="Haridas S."/>
            <person name="Albert R."/>
            <person name="Binder M."/>
            <person name="Bloem J."/>
            <person name="Labutti K."/>
            <person name="Salamov A."/>
            <person name="Andreopoulos B."/>
            <person name="Baker S."/>
            <person name="Barry K."/>
            <person name="Bills G."/>
            <person name="Bluhm B."/>
            <person name="Cannon C."/>
            <person name="Castanera R."/>
            <person name="Culley D."/>
            <person name="Daum C."/>
            <person name="Ezra D."/>
            <person name="Gonzalez J."/>
            <person name="Henrissat B."/>
            <person name="Kuo A."/>
            <person name="Liang C."/>
            <person name="Lipzen A."/>
            <person name="Lutzoni F."/>
            <person name="Magnuson J."/>
            <person name="Mondo S."/>
            <person name="Nolan M."/>
            <person name="Ohm R."/>
            <person name="Pangilinan J."/>
            <person name="Park H.-J."/>
            <person name="Ramirez L."/>
            <person name="Alfaro M."/>
            <person name="Sun H."/>
            <person name="Tritt A."/>
            <person name="Yoshinaga Y."/>
            <person name="Zwiers L.-H."/>
            <person name="Turgeon B."/>
            <person name="Goodwin S."/>
            <person name="Spatafora J."/>
            <person name="Crous P."/>
            <person name="Grigoriev I."/>
        </authorList>
    </citation>
    <scope>NUCLEOTIDE SEQUENCE</scope>
    <source>
        <strain evidence="7">CBS 113979</strain>
    </source>
</reference>
<dbReference type="PIRSF" id="PIRSF000184">
    <property type="entry name" value="GDH_NAD"/>
    <property type="match status" value="1"/>
</dbReference>
<dbReference type="InterPro" id="IPR046346">
    <property type="entry name" value="Aminoacid_DH-like_N_sf"/>
</dbReference>
<evidence type="ECO:0000259" key="6">
    <source>
        <dbReference type="SMART" id="SM00839"/>
    </source>
</evidence>
<evidence type="ECO:0000256" key="5">
    <source>
        <dbReference type="SAM" id="MobiDB-lite"/>
    </source>
</evidence>
<dbReference type="GO" id="GO:0005739">
    <property type="term" value="C:mitochondrion"/>
    <property type="evidence" value="ECO:0007669"/>
    <property type="project" value="UniProtKB-UniRule"/>
</dbReference>
<dbReference type="GO" id="GO:0004352">
    <property type="term" value="F:glutamate dehydrogenase (NAD+) activity"/>
    <property type="evidence" value="ECO:0007669"/>
    <property type="project" value="UniProtKB-UniRule"/>
</dbReference>
<dbReference type="PANTHER" id="PTHR11606:SF24">
    <property type="entry name" value="NAD-SPECIFIC GLUTAMATE DEHYDROGENASE"/>
    <property type="match status" value="1"/>
</dbReference>
<dbReference type="EC" id="1.4.1.2" evidence="4"/>
<comment type="function">
    <text evidence="4">NAD(+)-dependent glutamate dehydrogenase which degrades glutamate to ammonia and alpha-ketoglutarate.</text>
</comment>
<dbReference type="InterPro" id="IPR016210">
    <property type="entry name" value="NAD-GDH_euk"/>
</dbReference>
<dbReference type="SMART" id="SM00839">
    <property type="entry name" value="ELFV_dehydrog"/>
    <property type="match status" value="1"/>
</dbReference>
<dbReference type="InterPro" id="IPR036291">
    <property type="entry name" value="NAD(P)-bd_dom_sf"/>
</dbReference>
<evidence type="ECO:0000256" key="4">
    <source>
        <dbReference type="PIRNR" id="PIRNR000184"/>
    </source>
</evidence>
<evidence type="ECO:0000256" key="2">
    <source>
        <dbReference type="ARBA" id="ARBA00023002"/>
    </source>
</evidence>
<feature type="compositionally biased region" description="Polar residues" evidence="5">
    <location>
        <begin position="1"/>
        <end position="14"/>
    </location>
</feature>